<dbReference type="PANTHER" id="PTHR35024">
    <property type="entry name" value="HYPOTHETICAL CYTOSOLIC PROTEIN"/>
    <property type="match status" value="1"/>
</dbReference>
<dbReference type="Proteomes" id="UP000242949">
    <property type="component" value="Unassembled WGS sequence"/>
</dbReference>
<dbReference type="InterPro" id="IPR007607">
    <property type="entry name" value="BacA/B"/>
</dbReference>
<dbReference type="Pfam" id="PF04519">
    <property type="entry name" value="Bactofilin"/>
    <property type="match status" value="1"/>
</dbReference>
<protein>
    <submittedName>
        <fullName evidence="2">Protein CcmA, bactofilin family</fullName>
    </submittedName>
</protein>
<evidence type="ECO:0000313" key="2">
    <source>
        <dbReference type="EMBL" id="SDB83023.1"/>
    </source>
</evidence>
<dbReference type="AlphaFoldDB" id="A0A1G6GMG1"/>
<dbReference type="PANTHER" id="PTHR35024:SF4">
    <property type="entry name" value="POLYMER-FORMING CYTOSKELETAL PROTEIN"/>
    <property type="match status" value="1"/>
</dbReference>
<evidence type="ECO:0000256" key="1">
    <source>
        <dbReference type="ARBA" id="ARBA00044755"/>
    </source>
</evidence>
<keyword evidence="3" id="KW-1185">Reference proteome</keyword>
<accession>A0A1G6GMG1</accession>
<dbReference type="EMBL" id="FMYI01000001">
    <property type="protein sequence ID" value="SDB83023.1"/>
    <property type="molecule type" value="Genomic_DNA"/>
</dbReference>
<dbReference type="STRING" id="1612202.SAMN05421734_101269"/>
<proteinExistence type="inferred from homology"/>
<gene>
    <name evidence="2" type="ORF">SAMN05421734_101269</name>
</gene>
<sequence length="123" mass="13050">MMLKEKKQEKSIETVIGKEAVIEGDLTLSTSVRIDGKITGNIHSKGDVYIGKSGVCGPKITAKRVIVSGEVSGDITSSNHVYIKTKGKVSGTVISKGIVIEEGGIFNGHSRIEGNDPKHKESS</sequence>
<name>A0A1G6GMG1_9BACI</name>
<comment type="similarity">
    <text evidence="1">Belongs to the bactofilin family.</text>
</comment>
<reference evidence="3" key="1">
    <citation type="submission" date="2016-09" db="EMBL/GenBank/DDBJ databases">
        <authorList>
            <person name="Varghese N."/>
            <person name="Submissions S."/>
        </authorList>
    </citation>
    <scope>NUCLEOTIDE SEQUENCE [LARGE SCALE GENOMIC DNA]</scope>
    <source>
        <strain evidence="3">S5</strain>
    </source>
</reference>
<evidence type="ECO:0000313" key="3">
    <source>
        <dbReference type="Proteomes" id="UP000242949"/>
    </source>
</evidence>
<organism evidence="2 3">
    <name type="scientific">Pelagirhabdus alkalitolerans</name>
    <dbReference type="NCBI Taxonomy" id="1612202"/>
    <lineage>
        <taxon>Bacteria</taxon>
        <taxon>Bacillati</taxon>
        <taxon>Bacillota</taxon>
        <taxon>Bacilli</taxon>
        <taxon>Bacillales</taxon>
        <taxon>Bacillaceae</taxon>
        <taxon>Pelagirhabdus</taxon>
    </lineage>
</organism>